<dbReference type="Pfam" id="PF11583">
    <property type="entry name" value="AurF"/>
    <property type="match status" value="1"/>
</dbReference>
<evidence type="ECO:0000313" key="1">
    <source>
        <dbReference type="EMBL" id="TDD79198.1"/>
    </source>
</evidence>
<dbReference type="InterPro" id="IPR009078">
    <property type="entry name" value="Ferritin-like_SF"/>
</dbReference>
<dbReference type="EMBL" id="SMKU01000181">
    <property type="protein sequence ID" value="TDD79198.1"/>
    <property type="molecule type" value="Genomic_DNA"/>
</dbReference>
<sequence length="298" mass="34106">MAGGGVSQFEELLDRLSEKARGDYYNPYTRFDWPASVPEDEWWMSPEFLSVHGTGVEWDEARLKRLAGRETVNFFSLNVHGIRELMIEVARRIHTPGFARYSDFLHHFLGEENEHMWFFAEFCDRYGGGVYPELPALPMDGGFPGRWADVAVFARIVIFEEIVDYLNSRMGRDGRLPPILRELNAVHHHDESRHVAFGKQFVKHLFDQAAEDDADGTRRAGLETYLKRYMTYSVNTLYNPRAYRDAGIPEPMAVRRAAMAHPARAAFHSKLLARVDKFFVANQIFASPWGGAGDADDE</sequence>
<organism evidence="1 2">
    <name type="scientific">Actinomadura rubrisoli</name>
    <dbReference type="NCBI Taxonomy" id="2530368"/>
    <lineage>
        <taxon>Bacteria</taxon>
        <taxon>Bacillati</taxon>
        <taxon>Actinomycetota</taxon>
        <taxon>Actinomycetes</taxon>
        <taxon>Streptosporangiales</taxon>
        <taxon>Thermomonosporaceae</taxon>
        <taxon>Actinomadura</taxon>
    </lineage>
</organism>
<dbReference type="InterPro" id="IPR012348">
    <property type="entry name" value="RNR-like"/>
</dbReference>
<dbReference type="Gene3D" id="1.10.620.20">
    <property type="entry name" value="Ribonucleotide Reductase, subunit A"/>
    <property type="match status" value="1"/>
</dbReference>
<dbReference type="InterPro" id="IPR025859">
    <property type="entry name" value="AurF/CmlI"/>
</dbReference>
<dbReference type="Proteomes" id="UP000294513">
    <property type="component" value="Unassembled WGS sequence"/>
</dbReference>
<dbReference type="GO" id="GO:0016491">
    <property type="term" value="F:oxidoreductase activity"/>
    <property type="evidence" value="ECO:0007669"/>
    <property type="project" value="InterPro"/>
</dbReference>
<proteinExistence type="predicted"/>
<comment type="caution">
    <text evidence="1">The sequence shown here is derived from an EMBL/GenBank/DDBJ whole genome shotgun (WGS) entry which is preliminary data.</text>
</comment>
<protein>
    <submittedName>
        <fullName evidence="1">AurF domain containing protein</fullName>
    </submittedName>
</protein>
<accession>A0A4R5AZY2</accession>
<dbReference type="OrthoDB" id="3608488at2"/>
<name>A0A4R5AZY2_9ACTN</name>
<reference evidence="1 2" key="1">
    <citation type="submission" date="2019-03" db="EMBL/GenBank/DDBJ databases">
        <title>Draft genome sequences of novel Actinobacteria.</title>
        <authorList>
            <person name="Sahin N."/>
            <person name="Ay H."/>
            <person name="Saygin H."/>
        </authorList>
    </citation>
    <scope>NUCLEOTIDE SEQUENCE [LARGE SCALE GENOMIC DNA]</scope>
    <source>
        <strain evidence="1 2">H3C3</strain>
    </source>
</reference>
<keyword evidence="2" id="KW-1185">Reference proteome</keyword>
<gene>
    <name evidence="1" type="ORF">E1298_28270</name>
</gene>
<dbReference type="SUPFAM" id="SSF47240">
    <property type="entry name" value="Ferritin-like"/>
    <property type="match status" value="1"/>
</dbReference>
<evidence type="ECO:0000313" key="2">
    <source>
        <dbReference type="Proteomes" id="UP000294513"/>
    </source>
</evidence>
<dbReference type="AlphaFoldDB" id="A0A4R5AZY2"/>